<sequence length="136" mass="14874">MTESFSLILARLTKRFRSALGSLSILFLRNSLGAGCLSSKCHSQSEYLESGKIFGSPHSLRMLAPTSVVDLTSLVRVEALGASVGPPPLDSFFALTVAKVRWHEQIKKNSGQEYEDINVNKPDCIFISSHSMVNCV</sequence>
<evidence type="ECO:0000313" key="1">
    <source>
        <dbReference type="EMBL" id="KAF7819460.1"/>
    </source>
</evidence>
<protein>
    <submittedName>
        <fullName evidence="1">Uncharacterized protein</fullName>
    </submittedName>
</protein>
<name>A0A834TE47_9FABA</name>
<reference evidence="1" key="1">
    <citation type="submission" date="2020-09" db="EMBL/GenBank/DDBJ databases">
        <title>Genome-Enabled Discovery of Anthraquinone Biosynthesis in Senna tora.</title>
        <authorList>
            <person name="Kang S.-H."/>
            <person name="Pandey R.P."/>
            <person name="Lee C.-M."/>
            <person name="Sim J.-S."/>
            <person name="Jeong J.-T."/>
            <person name="Choi B.-S."/>
            <person name="Jung M."/>
            <person name="Ginzburg D."/>
            <person name="Zhao K."/>
            <person name="Won S.Y."/>
            <person name="Oh T.-J."/>
            <person name="Yu Y."/>
            <person name="Kim N.-H."/>
            <person name="Lee O.R."/>
            <person name="Lee T.-H."/>
            <person name="Bashyal P."/>
            <person name="Kim T.-S."/>
            <person name="Lee W.-H."/>
            <person name="Kawkins C."/>
            <person name="Kim C.-K."/>
            <person name="Kim J.S."/>
            <person name="Ahn B.O."/>
            <person name="Rhee S.Y."/>
            <person name="Sohng J.K."/>
        </authorList>
    </citation>
    <scope>NUCLEOTIDE SEQUENCE</scope>
    <source>
        <tissue evidence="1">Leaf</tissue>
    </source>
</reference>
<organism evidence="1 2">
    <name type="scientific">Senna tora</name>
    <dbReference type="NCBI Taxonomy" id="362788"/>
    <lineage>
        <taxon>Eukaryota</taxon>
        <taxon>Viridiplantae</taxon>
        <taxon>Streptophyta</taxon>
        <taxon>Embryophyta</taxon>
        <taxon>Tracheophyta</taxon>
        <taxon>Spermatophyta</taxon>
        <taxon>Magnoliopsida</taxon>
        <taxon>eudicotyledons</taxon>
        <taxon>Gunneridae</taxon>
        <taxon>Pentapetalae</taxon>
        <taxon>rosids</taxon>
        <taxon>fabids</taxon>
        <taxon>Fabales</taxon>
        <taxon>Fabaceae</taxon>
        <taxon>Caesalpinioideae</taxon>
        <taxon>Cassia clade</taxon>
        <taxon>Senna</taxon>
    </lineage>
</organism>
<gene>
    <name evidence="1" type="ORF">G2W53_024915</name>
</gene>
<dbReference type="EMBL" id="JAAIUW010000008">
    <property type="protein sequence ID" value="KAF7819460.1"/>
    <property type="molecule type" value="Genomic_DNA"/>
</dbReference>
<accession>A0A834TE47</accession>
<comment type="caution">
    <text evidence="1">The sequence shown here is derived from an EMBL/GenBank/DDBJ whole genome shotgun (WGS) entry which is preliminary data.</text>
</comment>
<dbReference type="Proteomes" id="UP000634136">
    <property type="component" value="Unassembled WGS sequence"/>
</dbReference>
<evidence type="ECO:0000313" key="2">
    <source>
        <dbReference type="Proteomes" id="UP000634136"/>
    </source>
</evidence>
<dbReference type="AlphaFoldDB" id="A0A834TE47"/>
<proteinExistence type="predicted"/>
<keyword evidence="2" id="KW-1185">Reference proteome</keyword>